<keyword evidence="10" id="KW-1185">Reference proteome</keyword>
<evidence type="ECO:0000256" key="2">
    <source>
        <dbReference type="ARBA" id="ARBA00001585"/>
    </source>
</evidence>
<comment type="caution">
    <text evidence="9">The sequence shown here is derived from an EMBL/GenBank/DDBJ whole genome shotgun (WGS) entry which is preliminary data.</text>
</comment>
<dbReference type="InterPro" id="IPR000819">
    <property type="entry name" value="Peptidase_M17_C"/>
</dbReference>
<evidence type="ECO:0000313" key="10">
    <source>
        <dbReference type="Proteomes" id="UP000188354"/>
    </source>
</evidence>
<dbReference type="InterPro" id="IPR008283">
    <property type="entry name" value="Peptidase_M17_N"/>
</dbReference>
<comment type="catalytic activity">
    <reaction evidence="2">
        <text>Release of N-terminal proline from a peptide.</text>
        <dbReference type="EC" id="3.4.11.5"/>
    </reaction>
</comment>
<dbReference type="GO" id="GO:0070006">
    <property type="term" value="F:metalloaminopeptidase activity"/>
    <property type="evidence" value="ECO:0007669"/>
    <property type="project" value="InterPro"/>
</dbReference>
<dbReference type="Gramene" id="OIW21213">
    <property type="protein sequence ID" value="OIW21213"/>
    <property type="gene ID" value="TanjilG_31081"/>
</dbReference>
<comment type="similarity">
    <text evidence="3">Belongs to the peptidase M17 family.</text>
</comment>
<name>A0A394DDZ2_LUPAN</name>
<organism evidence="9 10">
    <name type="scientific">Lupinus angustifolius</name>
    <name type="common">Narrow-leaved blue lupine</name>
    <dbReference type="NCBI Taxonomy" id="3871"/>
    <lineage>
        <taxon>Eukaryota</taxon>
        <taxon>Viridiplantae</taxon>
        <taxon>Streptophyta</taxon>
        <taxon>Embryophyta</taxon>
        <taxon>Tracheophyta</taxon>
        <taxon>Spermatophyta</taxon>
        <taxon>Magnoliopsida</taxon>
        <taxon>eudicotyledons</taxon>
        <taxon>Gunneridae</taxon>
        <taxon>Pentapetalae</taxon>
        <taxon>rosids</taxon>
        <taxon>fabids</taxon>
        <taxon>Fabales</taxon>
        <taxon>Fabaceae</taxon>
        <taxon>Papilionoideae</taxon>
        <taxon>50 kb inversion clade</taxon>
        <taxon>genistoids sensu lato</taxon>
        <taxon>core genistoids</taxon>
        <taxon>Genisteae</taxon>
        <taxon>Lupinus</taxon>
    </lineage>
</organism>
<evidence type="ECO:0000259" key="8">
    <source>
        <dbReference type="PROSITE" id="PS00631"/>
    </source>
</evidence>
<evidence type="ECO:0000313" key="9">
    <source>
        <dbReference type="EMBL" id="OIW21213.1"/>
    </source>
</evidence>
<dbReference type="GO" id="GO:0006508">
    <property type="term" value="P:proteolysis"/>
    <property type="evidence" value="ECO:0007669"/>
    <property type="project" value="UniProtKB-KW"/>
</dbReference>
<evidence type="ECO:0000256" key="6">
    <source>
        <dbReference type="ARBA" id="ARBA00022670"/>
    </source>
</evidence>
<dbReference type="SUPFAM" id="SSF53187">
    <property type="entry name" value="Zn-dependent exopeptidases"/>
    <property type="match status" value="2"/>
</dbReference>
<dbReference type="STRING" id="3871.A0A394DDZ2"/>
<dbReference type="EMBL" id="MLAU01020753">
    <property type="protein sequence ID" value="OIW21213.1"/>
    <property type="molecule type" value="Genomic_DNA"/>
</dbReference>
<dbReference type="InterPro" id="IPR023042">
    <property type="entry name" value="Peptidase_M17_leu_NH2_pept"/>
</dbReference>
<dbReference type="Pfam" id="PF00883">
    <property type="entry name" value="Peptidase_M17"/>
    <property type="match status" value="1"/>
</dbReference>
<evidence type="ECO:0000256" key="4">
    <source>
        <dbReference type="ARBA" id="ARBA00011867"/>
    </source>
</evidence>
<evidence type="ECO:0000256" key="3">
    <source>
        <dbReference type="ARBA" id="ARBA00009528"/>
    </source>
</evidence>
<reference evidence="9 10" key="1">
    <citation type="journal article" date="2017" name="Plant Biotechnol. J.">
        <title>A comprehensive draft genome sequence for lupin (Lupinus angustifolius), an emerging health food: insights into plant-microbe interactions and legume evolution.</title>
        <authorList>
            <person name="Hane J.K."/>
            <person name="Ming Y."/>
            <person name="Kamphuis L.G."/>
            <person name="Nelson M.N."/>
            <person name="Garg G."/>
            <person name="Atkins C.A."/>
            <person name="Bayer P.E."/>
            <person name="Bravo A."/>
            <person name="Bringans S."/>
            <person name="Cannon S."/>
            <person name="Edwards D."/>
            <person name="Foley R."/>
            <person name="Gao L.L."/>
            <person name="Harrison M.J."/>
            <person name="Huang W."/>
            <person name="Hurgobin B."/>
            <person name="Li S."/>
            <person name="Liu C.W."/>
            <person name="McGrath A."/>
            <person name="Morahan G."/>
            <person name="Murray J."/>
            <person name="Weller J."/>
            <person name="Jian J."/>
            <person name="Singh K.B."/>
        </authorList>
    </citation>
    <scope>NUCLEOTIDE SEQUENCE [LARGE SCALE GENOMIC DNA]</scope>
    <source>
        <strain evidence="10">cv. Tanjil</strain>
        <tissue evidence="9">Whole plant</tissue>
    </source>
</reference>
<dbReference type="Pfam" id="PF02789">
    <property type="entry name" value="Peptidase_M17_N"/>
    <property type="match status" value="1"/>
</dbReference>
<dbReference type="PANTHER" id="PTHR11963">
    <property type="entry name" value="LEUCINE AMINOPEPTIDASE-RELATED"/>
    <property type="match status" value="1"/>
</dbReference>
<dbReference type="PANTHER" id="PTHR11963:SF23">
    <property type="entry name" value="CYTOSOL AMINOPEPTIDASE"/>
    <property type="match status" value="1"/>
</dbReference>
<sequence length="559" mass="58254">MSHSHIIARATLGLTHPSNVEPPKISFAAKEADVAEWKGDILAIGVTEKDLVKNDKLNFENPILSKLDSKLGGLLAEASVEEDFNGKVGQSTVLRVATGVGLGSKRVGLFGLGHSAPFKGFGEAVAAAAKSAQASNVAVVVASADGLSAESKLNIASEIVSGTTLGTFEDNRYKSESKKSALKSVEIIGLGAGPELEKKLKYAGDVSSGVILGRELVNSPPNVLTPGVLAEEASKIASTYSDVFTAKILDAEQCKELKMGSYLAVAAASENPPQFIHLVYKPPSGPVNAKLALVGKGLTFDSGGYNIKTGPASSIELMKFDMGGSAAVFGAAKALGQIKPLGVEVHFIVAACENMISGTGMRPGDIVTASNGKTIEVHFIVAACENMISGTGMRPGDIVTASNGKTIEVNNTDAEGRLTLADALVYACNQGVEKIVDLATLTGACVVALGPSVAGVFTPNDDLAKEIFDAAEASGEKLWRLPIEDSYWESLKSGIADMVNTGGRQGGAITAALFLKQFVDEKVQWVHIDLAGPVWNYKKNCATGYGVATLVEWVLRNSS</sequence>
<dbReference type="PROSITE" id="PS00631">
    <property type="entry name" value="CYTOSOL_AP"/>
    <property type="match status" value="1"/>
</dbReference>
<dbReference type="Proteomes" id="UP000188354">
    <property type="component" value="Unassembled WGS sequence"/>
</dbReference>
<dbReference type="CDD" id="cd00433">
    <property type="entry name" value="Peptidase_M17"/>
    <property type="match status" value="1"/>
</dbReference>
<evidence type="ECO:0000256" key="5">
    <source>
        <dbReference type="ARBA" id="ARBA00022438"/>
    </source>
</evidence>
<protein>
    <recommendedName>
        <fullName evidence="8">Cytosol aminopeptidase domain-containing protein</fullName>
    </recommendedName>
</protein>
<dbReference type="Gene3D" id="3.40.220.10">
    <property type="entry name" value="Leucine Aminopeptidase, subunit E, domain 1"/>
    <property type="match status" value="1"/>
</dbReference>
<dbReference type="GO" id="GO:0030145">
    <property type="term" value="F:manganese ion binding"/>
    <property type="evidence" value="ECO:0007669"/>
    <property type="project" value="InterPro"/>
</dbReference>
<evidence type="ECO:0000256" key="1">
    <source>
        <dbReference type="ARBA" id="ARBA00000135"/>
    </source>
</evidence>
<accession>A0A394DDZ2</accession>
<dbReference type="InterPro" id="IPR011356">
    <property type="entry name" value="Leucine_aapep/pepB"/>
</dbReference>
<dbReference type="AlphaFoldDB" id="A0A394DDZ2"/>
<dbReference type="GO" id="GO:0005737">
    <property type="term" value="C:cytoplasm"/>
    <property type="evidence" value="ECO:0007669"/>
    <property type="project" value="InterPro"/>
</dbReference>
<dbReference type="PRINTS" id="PR00481">
    <property type="entry name" value="LAMNOPPTDASE"/>
</dbReference>
<proteinExistence type="inferred from homology"/>
<comment type="subunit">
    <text evidence="4">Homohexamer (dimer of homotrimers).</text>
</comment>
<feature type="domain" description="Cytosol aminopeptidase" evidence="8">
    <location>
        <begin position="411"/>
        <end position="418"/>
    </location>
</feature>
<dbReference type="Gene3D" id="3.40.630.10">
    <property type="entry name" value="Zn peptidases"/>
    <property type="match status" value="2"/>
</dbReference>
<keyword evidence="7" id="KW-0378">Hydrolase</keyword>
<dbReference type="SUPFAM" id="SSF52949">
    <property type="entry name" value="Macro domain-like"/>
    <property type="match status" value="1"/>
</dbReference>
<gene>
    <name evidence="9" type="ORF">TanjilG_31081</name>
</gene>
<comment type="catalytic activity">
    <reaction evidence="1">
        <text>Release of an N-terminal amino acid, Xaa-|-Yaa-, in which Xaa is preferably Leu, but may be other amino acids including Pro although not Arg or Lys, and Yaa may be Pro. Amino acid amides and methyl esters are also readily hydrolyzed, but rates on arylamides are exceedingly low.</text>
        <dbReference type="EC" id="3.4.11.1"/>
    </reaction>
</comment>
<keyword evidence="6" id="KW-0645">Protease</keyword>
<evidence type="ECO:0000256" key="7">
    <source>
        <dbReference type="ARBA" id="ARBA00022801"/>
    </source>
</evidence>
<dbReference type="HAMAP" id="MF_00181">
    <property type="entry name" value="Cytosol_peptidase_M17"/>
    <property type="match status" value="1"/>
</dbReference>
<dbReference type="InterPro" id="IPR043472">
    <property type="entry name" value="Macro_dom-like"/>
</dbReference>
<keyword evidence="5" id="KW-0031">Aminopeptidase</keyword>